<feature type="domain" description="CHAD" evidence="1">
    <location>
        <begin position="1"/>
        <end position="272"/>
    </location>
</feature>
<gene>
    <name evidence="2" type="ORF">QXL92_27225</name>
</gene>
<dbReference type="Gene3D" id="1.40.20.10">
    <property type="entry name" value="CHAD domain"/>
    <property type="match status" value="1"/>
</dbReference>
<dbReference type="Proteomes" id="UP001229081">
    <property type="component" value="Unassembled WGS sequence"/>
</dbReference>
<dbReference type="EMBL" id="JAUFSA010000001">
    <property type="protein sequence ID" value="MDP7738428.1"/>
    <property type="molecule type" value="Genomic_DNA"/>
</dbReference>
<name>A0AAJ1SHM0_9MYCO</name>
<sequence length="272" mass="30508">MASQSSAAVADYLNAQIDHIDAGSVGLRNGEDPIHDTRVAIRRLSSTVRVFAKVLDGTGDLDDDLKWFAGLLGEVRDCQVQRRRFTAAIDDLPRELVLGPVKSRIRNDLRAVELPARRRVSEEMESDRYRALMAVLQEWRIRPPVVRRVSRKALCKQASRAARKADRRLAAALDDGSAAMLHRARKASKRARYAAELRKPLDRGAKRTVKQYKQIQTVLGDHQDAVVATEVLRRMAVAAGTTPGENGFTFGLLYARELEIAERCREDVRERG</sequence>
<proteinExistence type="predicted"/>
<dbReference type="InterPro" id="IPR007899">
    <property type="entry name" value="CHAD_dom"/>
</dbReference>
<dbReference type="Pfam" id="PF05235">
    <property type="entry name" value="CHAD"/>
    <property type="match status" value="1"/>
</dbReference>
<protein>
    <submittedName>
        <fullName evidence="2">CHAD domain-containing protein</fullName>
    </submittedName>
</protein>
<organism evidence="2 3">
    <name type="scientific">Mycobacterium paragordonae</name>
    <dbReference type="NCBI Taxonomy" id="1389713"/>
    <lineage>
        <taxon>Bacteria</taxon>
        <taxon>Bacillati</taxon>
        <taxon>Actinomycetota</taxon>
        <taxon>Actinomycetes</taxon>
        <taxon>Mycobacteriales</taxon>
        <taxon>Mycobacteriaceae</taxon>
        <taxon>Mycobacterium</taxon>
    </lineage>
</organism>
<reference evidence="2" key="1">
    <citation type="submission" date="2023-06" db="EMBL/GenBank/DDBJ databases">
        <title>Identification of two novel mycobacterium reveal diversities and complexities of Mycobacterium gordonae clade.</title>
        <authorList>
            <person name="Matsumoto Y."/>
            <person name="Nakamura S."/>
            <person name="Motooka D."/>
            <person name="Fukushima K."/>
        </authorList>
    </citation>
    <scope>NUCLEOTIDE SEQUENCE</scope>
    <source>
        <strain evidence="2">TY812</strain>
    </source>
</reference>
<comment type="caution">
    <text evidence="2">The sequence shown here is derived from an EMBL/GenBank/DDBJ whole genome shotgun (WGS) entry which is preliminary data.</text>
</comment>
<accession>A0AAJ1SHM0</accession>
<evidence type="ECO:0000313" key="2">
    <source>
        <dbReference type="EMBL" id="MDP7738428.1"/>
    </source>
</evidence>
<dbReference type="PANTHER" id="PTHR39339">
    <property type="entry name" value="SLR1444 PROTEIN"/>
    <property type="match status" value="1"/>
</dbReference>
<evidence type="ECO:0000259" key="1">
    <source>
        <dbReference type="PROSITE" id="PS51708"/>
    </source>
</evidence>
<dbReference type="RefSeq" id="WP_306255589.1">
    <property type="nucleotide sequence ID" value="NZ_JAUFSA010000001.1"/>
</dbReference>
<dbReference type="PANTHER" id="PTHR39339:SF1">
    <property type="entry name" value="CHAD DOMAIN-CONTAINING PROTEIN"/>
    <property type="match status" value="1"/>
</dbReference>
<dbReference type="InterPro" id="IPR038186">
    <property type="entry name" value="CHAD_dom_sf"/>
</dbReference>
<evidence type="ECO:0000313" key="3">
    <source>
        <dbReference type="Proteomes" id="UP001229081"/>
    </source>
</evidence>
<dbReference type="SMART" id="SM00880">
    <property type="entry name" value="CHAD"/>
    <property type="match status" value="1"/>
</dbReference>
<dbReference type="PROSITE" id="PS51708">
    <property type="entry name" value="CHAD"/>
    <property type="match status" value="1"/>
</dbReference>
<dbReference type="AlphaFoldDB" id="A0AAJ1SHM0"/>